<feature type="region of interest" description="Disordered" evidence="2">
    <location>
        <begin position="935"/>
        <end position="957"/>
    </location>
</feature>
<evidence type="ECO:0000313" key="5">
    <source>
        <dbReference type="Proteomes" id="UP000191285"/>
    </source>
</evidence>
<comment type="caution">
    <text evidence="4">The sequence shown here is derived from an EMBL/GenBank/DDBJ whole genome shotgun (WGS) entry which is preliminary data.</text>
</comment>
<accession>A0A1V6TGQ2</accession>
<gene>
    <name evidence="4" type="ORF">PENSTE_c006G03640</name>
</gene>
<dbReference type="OrthoDB" id="674604at2759"/>
<keyword evidence="5" id="KW-1185">Reference proteome</keyword>
<name>A0A1V6TGQ2_9EURO</name>
<feature type="region of interest" description="Disordered" evidence="2">
    <location>
        <begin position="822"/>
        <end position="841"/>
    </location>
</feature>
<keyword evidence="1" id="KW-0175">Coiled coil</keyword>
<proteinExistence type="predicted"/>
<dbReference type="PANTHER" id="PTHR10622:SF10">
    <property type="entry name" value="HET DOMAIN-CONTAINING PROTEIN"/>
    <property type="match status" value="1"/>
</dbReference>
<evidence type="ECO:0000313" key="4">
    <source>
        <dbReference type="EMBL" id="OQE25532.1"/>
    </source>
</evidence>
<dbReference type="EMBL" id="MLKD01000006">
    <property type="protein sequence ID" value="OQE25532.1"/>
    <property type="molecule type" value="Genomic_DNA"/>
</dbReference>
<dbReference type="InterPro" id="IPR010730">
    <property type="entry name" value="HET"/>
</dbReference>
<dbReference type="PANTHER" id="PTHR10622">
    <property type="entry name" value="HET DOMAIN-CONTAINING PROTEIN"/>
    <property type="match status" value="1"/>
</dbReference>
<feature type="region of interest" description="Disordered" evidence="2">
    <location>
        <begin position="144"/>
        <end position="164"/>
    </location>
</feature>
<feature type="compositionally biased region" description="Polar residues" evidence="2">
    <location>
        <begin position="144"/>
        <end position="155"/>
    </location>
</feature>
<protein>
    <recommendedName>
        <fullName evidence="3">Heterokaryon incompatibility domain-containing protein</fullName>
    </recommendedName>
</protein>
<feature type="compositionally biased region" description="Low complexity" evidence="2">
    <location>
        <begin position="882"/>
        <end position="900"/>
    </location>
</feature>
<evidence type="ECO:0000256" key="2">
    <source>
        <dbReference type="SAM" id="MobiDB-lite"/>
    </source>
</evidence>
<feature type="region of interest" description="Disordered" evidence="2">
    <location>
        <begin position="870"/>
        <end position="900"/>
    </location>
</feature>
<feature type="coiled-coil region" evidence="1">
    <location>
        <begin position="276"/>
        <end position="307"/>
    </location>
</feature>
<evidence type="ECO:0000259" key="3">
    <source>
        <dbReference type="Pfam" id="PF06985"/>
    </source>
</evidence>
<dbReference type="Proteomes" id="UP000191285">
    <property type="component" value="Unassembled WGS sequence"/>
</dbReference>
<reference evidence="5" key="1">
    <citation type="journal article" date="2017" name="Nat. Microbiol.">
        <title>Global analysis of biosynthetic gene clusters reveals vast potential of secondary metabolite production in Penicillium species.</title>
        <authorList>
            <person name="Nielsen J.C."/>
            <person name="Grijseels S."/>
            <person name="Prigent S."/>
            <person name="Ji B."/>
            <person name="Dainat J."/>
            <person name="Nielsen K.F."/>
            <person name="Frisvad J.C."/>
            <person name="Workman M."/>
            <person name="Nielsen J."/>
        </authorList>
    </citation>
    <scope>NUCLEOTIDE SEQUENCE [LARGE SCALE GENOMIC DNA]</scope>
    <source>
        <strain evidence="5">IBT 24891</strain>
    </source>
</reference>
<dbReference type="Pfam" id="PF06985">
    <property type="entry name" value="HET"/>
    <property type="match status" value="1"/>
</dbReference>
<feature type="region of interest" description="Disordered" evidence="2">
    <location>
        <begin position="1040"/>
        <end position="1091"/>
    </location>
</feature>
<evidence type="ECO:0000256" key="1">
    <source>
        <dbReference type="SAM" id="Coils"/>
    </source>
</evidence>
<feature type="compositionally biased region" description="Basic and acidic residues" evidence="2">
    <location>
        <begin position="1051"/>
        <end position="1091"/>
    </location>
</feature>
<sequence>MNSLDTIKSALSDSIISNASLKEALDAASFITDRSKRFKDVALDDTQKHKLRRILNHFLVPTIQPKFVDDDDLVHPDDNIVPDDWLVKDEEDVKTPTRMIDVDTMNMVPTYSLGLQDQYCIVSHSWKGAEITYGYFNEAKSFDPTATKSMPQNGESESDSNDVGNVVKKCKSDIEKLEAKIEAALPNVCARSDGERPQDITTLLQWYADANIAEWSLGNSHKKYHDANATLASAEREAQFYEGLSKNINDLARNKSDKNKSVSKKGPEMNQVDLAIESLKSNAKKNSDDAEEKHNEAVAERRKLESTIVFFDKNRELCYGIESLLVSLQHIRSSRKILESIAQAKKLFDEHFPRAGKRYVWLDTCCINKADSFELTESLSLMGDWYTNADLCLVHLDTPRDEKAWIEEWKYWKNPSHIPIPLNMTSFGEIGGGTDEDEKKKYQVEWATRGWTLQELVLSKVTYYVNSHWQNLTRPIEVIGPLYFLRPFLNSYLQHPYVRSHNSMPTEQFEALRELLSPDFIKPNMSQEQELTLMLQGLGFVAPRGLKESLAESQIGKAVLTASRQLPSVLGTLLTDKDVPCPVSLLDLKDGKDIAPRITVFNHFLSTLASLTSHQILNDRDFIAKFSKVENMTNWIGGALGDSSASTSLVAASQRVTTVATDQAYSLMGILGVRFPAFPAEGLPKALARLLDEVVISYNDVSVFNWTGKHRGSPLHGRSLYPTNIDAFVDPTNNPQVKSKAQTSKRILDLFRAQRVRQSQTACNVNELLAEMLALSKKLPEQCTVFSKLGELATQIKATNFDKLGAHIEELRDIVAKLRDFTPEESDETTKSQSLAGRLNSTKDRVDSFSKNLKFEAPKFEVPKMSFGWRKGSAQQAEKAQPTEPATPETPATPAAEEPSAASLQYDALNMKIEEVIEIFKDPEVPEVEIGDVNLPDAQAGTTEESGNAAPEPEGRRMVCPNPITVSSGGIRGIFDIQRIIVTMINPKSLRARVRSAVRGQKIDGWCTVSTGLSATLVAFSAERDVLAQQLDLAEVISTHLEPEDDTETTEPAKSEPASGDKEASDETKDAKDTPKEDAKDTPKKEEGILSGLKLEKSKEQIRVGRMINFVQKQDLHGIAGEWVLARFSGVPGAKWFLSELVLGAGNDFYGRRIATDAFSFEDAAPEKGLTEYWHQFTTEKKARTCDTLDMYLNRQKMWQAAGTQLDQLQKVENSSQEPGKEGFQGDLEMAWEIVQNVSLDKVVNLGKMSGLGIGGLGAQLWADHLEKRIEKGALKRVPVHLRTPVRDLDQNRKLLPAMFHAGREMHMF</sequence>
<feature type="domain" description="Heterokaryon incompatibility" evidence="3">
    <location>
        <begin position="353"/>
        <end position="455"/>
    </location>
</feature>
<organism evidence="4 5">
    <name type="scientific">Penicillium steckii</name>
    <dbReference type="NCBI Taxonomy" id="303698"/>
    <lineage>
        <taxon>Eukaryota</taxon>
        <taxon>Fungi</taxon>
        <taxon>Dikarya</taxon>
        <taxon>Ascomycota</taxon>
        <taxon>Pezizomycotina</taxon>
        <taxon>Eurotiomycetes</taxon>
        <taxon>Eurotiomycetidae</taxon>
        <taxon>Eurotiales</taxon>
        <taxon>Aspergillaceae</taxon>
        <taxon>Penicillium</taxon>
    </lineage>
</organism>